<protein>
    <submittedName>
        <fullName evidence="2">10403_t:CDS:1</fullName>
    </submittedName>
</protein>
<keyword evidence="3" id="KW-1185">Reference proteome</keyword>
<dbReference type="EMBL" id="CAJVPV010001504">
    <property type="protein sequence ID" value="CAG8499751.1"/>
    <property type="molecule type" value="Genomic_DNA"/>
</dbReference>
<evidence type="ECO:0000313" key="3">
    <source>
        <dbReference type="Proteomes" id="UP000789342"/>
    </source>
</evidence>
<evidence type="ECO:0000256" key="1">
    <source>
        <dbReference type="SAM" id="MobiDB-lite"/>
    </source>
</evidence>
<organism evidence="2 3">
    <name type="scientific">Acaulospora morrowiae</name>
    <dbReference type="NCBI Taxonomy" id="94023"/>
    <lineage>
        <taxon>Eukaryota</taxon>
        <taxon>Fungi</taxon>
        <taxon>Fungi incertae sedis</taxon>
        <taxon>Mucoromycota</taxon>
        <taxon>Glomeromycotina</taxon>
        <taxon>Glomeromycetes</taxon>
        <taxon>Diversisporales</taxon>
        <taxon>Acaulosporaceae</taxon>
        <taxon>Acaulospora</taxon>
    </lineage>
</organism>
<dbReference type="AlphaFoldDB" id="A0A9N8ZLH7"/>
<gene>
    <name evidence="2" type="ORF">AMORRO_LOCUS3194</name>
</gene>
<feature type="region of interest" description="Disordered" evidence="1">
    <location>
        <begin position="1"/>
        <end position="21"/>
    </location>
</feature>
<accession>A0A9N8ZLH7</accession>
<reference evidence="2" key="1">
    <citation type="submission" date="2021-06" db="EMBL/GenBank/DDBJ databases">
        <authorList>
            <person name="Kallberg Y."/>
            <person name="Tangrot J."/>
            <person name="Rosling A."/>
        </authorList>
    </citation>
    <scope>NUCLEOTIDE SEQUENCE</scope>
    <source>
        <strain evidence="2">CL551</strain>
    </source>
</reference>
<sequence length="164" mass="19098">MSKKFAKNSIKPGQKSTRGRKALITPDKTDVTGKQHFMIVRRVNNQNSIIKNKHNNGSCGNCDLNDEYFDFLTERVNTIEGLVNNLRKTLSIKRKPSNFGHLDFKRMDTDTLLKYSEIFSLYPQQSQPLTLNFNIQNDNYANQDHTLRLWNNDMNMSTESIFYI</sequence>
<dbReference type="OrthoDB" id="2361506at2759"/>
<evidence type="ECO:0000313" key="2">
    <source>
        <dbReference type="EMBL" id="CAG8499751.1"/>
    </source>
</evidence>
<comment type="caution">
    <text evidence="2">The sequence shown here is derived from an EMBL/GenBank/DDBJ whole genome shotgun (WGS) entry which is preliminary data.</text>
</comment>
<proteinExistence type="predicted"/>
<dbReference type="Proteomes" id="UP000789342">
    <property type="component" value="Unassembled WGS sequence"/>
</dbReference>
<name>A0A9N8ZLH7_9GLOM</name>